<dbReference type="KEGG" id="pib:BBD41_15290"/>
<name>A0A1B2E1J3_9BACL</name>
<protein>
    <submittedName>
        <fullName evidence="1">Uncharacterized protein</fullName>
    </submittedName>
</protein>
<evidence type="ECO:0000313" key="1">
    <source>
        <dbReference type="EMBL" id="ANY73833.1"/>
    </source>
</evidence>
<organism evidence="1">
    <name type="scientific">Paenibacillus ihbetae</name>
    <dbReference type="NCBI Taxonomy" id="1870820"/>
    <lineage>
        <taxon>Bacteria</taxon>
        <taxon>Bacillati</taxon>
        <taxon>Bacillota</taxon>
        <taxon>Bacilli</taxon>
        <taxon>Bacillales</taxon>
        <taxon>Paenibacillaceae</taxon>
        <taxon>Paenibacillus</taxon>
    </lineage>
</organism>
<dbReference type="EMBL" id="CP016809">
    <property type="protein sequence ID" value="ANY73833.1"/>
    <property type="molecule type" value="Genomic_DNA"/>
</dbReference>
<sequence>MLKDQDTAILADGLTILSQCRRETGDIWQAHYGAASIAGYFFAKANRLTGKVEEAVAVENRRIGTGFRKRRRRRWRISGRLSIRFRR</sequence>
<dbReference type="GeneID" id="48309616"/>
<dbReference type="RefSeq" id="WP_237086805.1">
    <property type="nucleotide sequence ID" value="NZ_CP016809.1"/>
</dbReference>
<dbReference type="AlphaFoldDB" id="A0A1B2E1J3"/>
<proteinExistence type="predicted"/>
<gene>
    <name evidence="1" type="ORF">BBD41_15290</name>
</gene>
<reference evidence="1" key="1">
    <citation type="submission" date="2016-08" db="EMBL/GenBank/DDBJ databases">
        <title>Complete Genome Seqeunce of Paenibacillus sp. nov. IHBB 9852 from high altitute lake of Indian trans-Himalayas.</title>
        <authorList>
            <person name="Kiran S."/>
            <person name="Swarnkar M.K."/>
            <person name="Rana A."/>
            <person name="Tewari R."/>
            <person name="Gulati A."/>
        </authorList>
    </citation>
    <scope>NUCLEOTIDE SEQUENCE [LARGE SCALE GENOMIC DNA]</scope>
    <source>
        <strain evidence="1">IHBB 9852</strain>
    </source>
</reference>
<accession>A0A1B2E1J3</accession>